<proteinExistence type="predicted"/>
<name>A0AA88U3X0_9ASTE</name>
<accession>A0AA88U3X0</accession>
<organism evidence="2 3">
    <name type="scientific">Escallonia rubra</name>
    <dbReference type="NCBI Taxonomy" id="112253"/>
    <lineage>
        <taxon>Eukaryota</taxon>
        <taxon>Viridiplantae</taxon>
        <taxon>Streptophyta</taxon>
        <taxon>Embryophyta</taxon>
        <taxon>Tracheophyta</taxon>
        <taxon>Spermatophyta</taxon>
        <taxon>Magnoliopsida</taxon>
        <taxon>eudicotyledons</taxon>
        <taxon>Gunneridae</taxon>
        <taxon>Pentapetalae</taxon>
        <taxon>asterids</taxon>
        <taxon>campanulids</taxon>
        <taxon>Escalloniales</taxon>
        <taxon>Escalloniaceae</taxon>
        <taxon>Escallonia</taxon>
    </lineage>
</organism>
<feature type="region of interest" description="Disordered" evidence="1">
    <location>
        <begin position="209"/>
        <end position="249"/>
    </location>
</feature>
<dbReference type="Proteomes" id="UP001187471">
    <property type="component" value="Unassembled WGS sequence"/>
</dbReference>
<evidence type="ECO:0000256" key="1">
    <source>
        <dbReference type="SAM" id="MobiDB-lite"/>
    </source>
</evidence>
<dbReference type="AlphaFoldDB" id="A0AA88U3X0"/>
<dbReference type="EMBL" id="JAVXUO010002995">
    <property type="protein sequence ID" value="KAK2967726.1"/>
    <property type="molecule type" value="Genomic_DNA"/>
</dbReference>
<evidence type="ECO:0000313" key="2">
    <source>
        <dbReference type="EMBL" id="KAK2967726.1"/>
    </source>
</evidence>
<sequence length="334" mass="37369">MAAPLPLLSSSSFFYNHSNKINKQLPSLFRPDDEFRPDDGSYKSSSIIIPRTEHFAEHFAEHFGRSLSVDLPPQSCNDKLLGFAVYAVMTSHAFDGSKAPFIDMFASLVRYDNSEKFYEIRKDFRVSSAHVWLVYVRVDHVFRRFGLNSDCRLIKFHLFEHGCSAFRLVQKGGARLIYKEDVILPLEDQMMPCPSNYHSPIVEDITEPAVENSNGEPARSIRERTLDDLNLDDDPPATKKQKMQAAAQPSASPGLSLSLLECANSPSLLLIFHNPFTLVEDITTPAVENSNGEPARSIRERTLDDLNLDDDPPATKKQKMEAAAQPSASPALKA</sequence>
<comment type="caution">
    <text evidence="2">The sequence shown here is derived from an EMBL/GenBank/DDBJ whole genome shotgun (WGS) entry which is preliminary data.</text>
</comment>
<protein>
    <submittedName>
        <fullName evidence="2">Uncharacterized protein</fullName>
    </submittedName>
</protein>
<feature type="region of interest" description="Disordered" evidence="1">
    <location>
        <begin position="287"/>
        <end position="334"/>
    </location>
</feature>
<keyword evidence="3" id="KW-1185">Reference proteome</keyword>
<gene>
    <name evidence="2" type="ORF">RJ640_028457</name>
</gene>
<reference evidence="2" key="1">
    <citation type="submission" date="2022-12" db="EMBL/GenBank/DDBJ databases">
        <title>Draft genome assemblies for two species of Escallonia (Escalloniales).</title>
        <authorList>
            <person name="Chanderbali A."/>
            <person name="Dervinis C."/>
            <person name="Anghel I."/>
            <person name="Soltis D."/>
            <person name="Soltis P."/>
            <person name="Zapata F."/>
        </authorList>
    </citation>
    <scope>NUCLEOTIDE SEQUENCE</scope>
    <source>
        <strain evidence="2">UCBG92.1500</strain>
        <tissue evidence="2">Leaf</tissue>
    </source>
</reference>
<evidence type="ECO:0000313" key="3">
    <source>
        <dbReference type="Proteomes" id="UP001187471"/>
    </source>
</evidence>